<reference evidence="3" key="1">
    <citation type="submission" date="2018-05" db="EMBL/GenBank/DDBJ databases">
        <authorList>
            <person name="Deangelis K."/>
            <person name="Huntemann M."/>
            <person name="Clum A."/>
            <person name="Pillay M."/>
            <person name="Palaniappan K."/>
            <person name="Varghese N."/>
            <person name="Mikhailova N."/>
            <person name="Stamatis D."/>
            <person name="Reddy T."/>
            <person name="Daum C."/>
            <person name="Shapiro N."/>
            <person name="Ivanova N."/>
            <person name="Kyrpides N."/>
            <person name="Woyke T."/>
        </authorList>
    </citation>
    <scope>NUCLEOTIDE SEQUENCE [LARGE SCALE GENOMIC DNA]</scope>
    <source>
        <strain evidence="3">GAS496</strain>
    </source>
</reference>
<dbReference type="SUPFAM" id="SSF52799">
    <property type="entry name" value="(Phosphotyrosine protein) phosphatases II"/>
    <property type="match status" value="1"/>
</dbReference>
<dbReference type="InterPro" id="IPR026893">
    <property type="entry name" value="Tyr/Ser_Pase_IphP-type"/>
</dbReference>
<evidence type="ECO:0000313" key="3">
    <source>
        <dbReference type="Proteomes" id="UP000247781"/>
    </source>
</evidence>
<organism evidence="2 3">
    <name type="scientific">Mycolicibacterium moriokaense</name>
    <dbReference type="NCBI Taxonomy" id="39691"/>
    <lineage>
        <taxon>Bacteria</taxon>
        <taxon>Bacillati</taxon>
        <taxon>Actinomycetota</taxon>
        <taxon>Actinomycetes</taxon>
        <taxon>Mycobacteriales</taxon>
        <taxon>Mycobacteriaceae</taxon>
        <taxon>Mycolicibacterium</taxon>
    </lineage>
</organism>
<name>A0A318HB25_9MYCO</name>
<dbReference type="InterPro" id="IPR029021">
    <property type="entry name" value="Prot-tyrosine_phosphatase-like"/>
</dbReference>
<dbReference type="RefSeq" id="WP_110318579.1">
    <property type="nucleotide sequence ID" value="NZ_QJJU01000019.1"/>
</dbReference>
<dbReference type="GO" id="GO:0004721">
    <property type="term" value="F:phosphoprotein phosphatase activity"/>
    <property type="evidence" value="ECO:0007669"/>
    <property type="project" value="InterPro"/>
</dbReference>
<protein>
    <submittedName>
        <fullName evidence="2">Protein tyrosine/serine phosphatase</fullName>
    </submittedName>
</protein>
<sequence>MTPNPDALSGAWNFRDVAEETGIRPGRFFRSSELNGLDDSGRTALLGFGITDVADLRSSAEVERHGEGAVPAGVEVHHLHFHEVTAVDGEAPHETAFQKMMTEKSDDENVAVAARRFMTEEYQRFPTLGGAQRAVRQVISLLGARRPVIAHCFAGKDRTGFTVATVLDAISVDRDVVLADFLRSNEAVGRLREQILKSVRERTETDEELTFAEARLTDAVLGVQPEYLDAARRTIDENYGGLAGYLEAVGVTTDEIAKVRAALLG</sequence>
<evidence type="ECO:0000259" key="1">
    <source>
        <dbReference type="PROSITE" id="PS50056"/>
    </source>
</evidence>
<feature type="domain" description="Tyrosine specific protein phosphatases" evidence="1">
    <location>
        <begin position="143"/>
        <end position="206"/>
    </location>
</feature>
<dbReference type="Pfam" id="PF13350">
    <property type="entry name" value="Y_phosphatase3"/>
    <property type="match status" value="1"/>
</dbReference>
<dbReference type="EMBL" id="QJJU01000019">
    <property type="protein sequence ID" value="PXX05113.1"/>
    <property type="molecule type" value="Genomic_DNA"/>
</dbReference>
<accession>A0A318HB25</accession>
<proteinExistence type="predicted"/>
<dbReference type="PROSITE" id="PS50056">
    <property type="entry name" value="TYR_PHOSPHATASE_2"/>
    <property type="match status" value="1"/>
</dbReference>
<evidence type="ECO:0000313" key="2">
    <source>
        <dbReference type="EMBL" id="PXX05113.1"/>
    </source>
</evidence>
<dbReference type="Proteomes" id="UP000247781">
    <property type="component" value="Unassembled WGS sequence"/>
</dbReference>
<comment type="caution">
    <text evidence="2">The sequence shown here is derived from an EMBL/GenBank/DDBJ whole genome shotgun (WGS) entry which is preliminary data.</text>
</comment>
<gene>
    <name evidence="2" type="ORF">C8E89_11918</name>
</gene>
<reference evidence="2 3" key="2">
    <citation type="submission" date="2018-06" db="EMBL/GenBank/DDBJ databases">
        <title>Sequencing of bacterial isolates from soil warming experiment in Harvard Forest, Massachusetts, USA.</title>
        <authorList>
            <person name="Deangelis K.PhD."/>
        </authorList>
    </citation>
    <scope>NUCLEOTIDE SEQUENCE [LARGE SCALE GENOMIC DNA]</scope>
    <source>
        <strain evidence="2 3">GAS496</strain>
    </source>
</reference>
<dbReference type="Gene3D" id="3.90.190.10">
    <property type="entry name" value="Protein tyrosine phosphatase superfamily"/>
    <property type="match status" value="1"/>
</dbReference>
<keyword evidence="3" id="KW-1185">Reference proteome</keyword>
<dbReference type="OrthoDB" id="1188001at2"/>
<dbReference type="AlphaFoldDB" id="A0A318HB25"/>
<dbReference type="InterPro" id="IPR000387">
    <property type="entry name" value="Tyr_Pase_dom"/>
</dbReference>